<keyword evidence="3" id="KW-0804">Transcription</keyword>
<dbReference type="GO" id="GO:0009893">
    <property type="term" value="P:positive regulation of metabolic process"/>
    <property type="evidence" value="ECO:0007669"/>
    <property type="project" value="UniProtKB-ARBA"/>
</dbReference>
<dbReference type="PROSITE" id="PS00463">
    <property type="entry name" value="ZN2_CY6_FUNGAL_1"/>
    <property type="match status" value="1"/>
</dbReference>
<keyword evidence="2" id="KW-0238">DNA-binding</keyword>
<dbReference type="PANTHER" id="PTHR38791">
    <property type="entry name" value="ZN(II)2CYS6 TRANSCRIPTION FACTOR (EUROFUNG)-RELATED-RELATED"/>
    <property type="match status" value="1"/>
</dbReference>
<dbReference type="Proteomes" id="UP000248817">
    <property type="component" value="Unassembled WGS sequence"/>
</dbReference>
<evidence type="ECO:0000256" key="4">
    <source>
        <dbReference type="ARBA" id="ARBA00023242"/>
    </source>
</evidence>
<dbReference type="Pfam" id="PF00172">
    <property type="entry name" value="Zn_clus"/>
    <property type="match status" value="1"/>
</dbReference>
<dbReference type="Pfam" id="PF11951">
    <property type="entry name" value="Fungal_trans_2"/>
    <property type="match status" value="1"/>
</dbReference>
<evidence type="ECO:0000256" key="2">
    <source>
        <dbReference type="ARBA" id="ARBA00023125"/>
    </source>
</evidence>
<protein>
    <recommendedName>
        <fullName evidence="5">Zn(2)-C6 fungal-type domain-containing protein</fullName>
    </recommendedName>
</protein>
<dbReference type="PROSITE" id="PS50048">
    <property type="entry name" value="ZN2_CY6_FUNGAL_2"/>
    <property type="match status" value="1"/>
</dbReference>
<dbReference type="InterPro" id="IPR036864">
    <property type="entry name" value="Zn2-C6_fun-type_DNA-bd_sf"/>
</dbReference>
<dbReference type="AlphaFoldDB" id="A0A2V5ICS4"/>
<feature type="domain" description="Zn(2)-C6 fungal-type" evidence="5">
    <location>
        <begin position="9"/>
        <end position="37"/>
    </location>
</feature>
<evidence type="ECO:0000259" key="5">
    <source>
        <dbReference type="PROSITE" id="PS50048"/>
    </source>
</evidence>
<keyword evidence="4" id="KW-0539">Nucleus</keyword>
<organism evidence="6 7">
    <name type="scientific">Aspergillus indologenus CBS 114.80</name>
    <dbReference type="NCBI Taxonomy" id="1450541"/>
    <lineage>
        <taxon>Eukaryota</taxon>
        <taxon>Fungi</taxon>
        <taxon>Dikarya</taxon>
        <taxon>Ascomycota</taxon>
        <taxon>Pezizomycotina</taxon>
        <taxon>Eurotiomycetes</taxon>
        <taxon>Eurotiomycetidae</taxon>
        <taxon>Eurotiales</taxon>
        <taxon>Aspergillaceae</taxon>
        <taxon>Aspergillus</taxon>
        <taxon>Aspergillus subgen. Circumdati</taxon>
    </lineage>
</organism>
<evidence type="ECO:0000256" key="3">
    <source>
        <dbReference type="ARBA" id="ARBA00023163"/>
    </source>
</evidence>
<dbReference type="InterPro" id="IPR021858">
    <property type="entry name" value="Fun_TF"/>
</dbReference>
<dbReference type="GO" id="GO:0003677">
    <property type="term" value="F:DNA binding"/>
    <property type="evidence" value="ECO:0007669"/>
    <property type="project" value="UniProtKB-KW"/>
</dbReference>
<dbReference type="GO" id="GO:0008270">
    <property type="term" value="F:zinc ion binding"/>
    <property type="evidence" value="ECO:0007669"/>
    <property type="project" value="InterPro"/>
</dbReference>
<evidence type="ECO:0000313" key="7">
    <source>
        <dbReference type="Proteomes" id="UP000248817"/>
    </source>
</evidence>
<dbReference type="CDD" id="cd00067">
    <property type="entry name" value="GAL4"/>
    <property type="match status" value="1"/>
</dbReference>
<keyword evidence="7" id="KW-1185">Reference proteome</keyword>
<dbReference type="PANTHER" id="PTHR38791:SF5">
    <property type="entry name" value="TRANSCRIPTION FACTOR DBAG-RELATED"/>
    <property type="match status" value="1"/>
</dbReference>
<dbReference type="SMART" id="SM00066">
    <property type="entry name" value="GAL4"/>
    <property type="match status" value="1"/>
</dbReference>
<evidence type="ECO:0000313" key="6">
    <source>
        <dbReference type="EMBL" id="PYI26310.1"/>
    </source>
</evidence>
<dbReference type="SUPFAM" id="SSF57701">
    <property type="entry name" value="Zn2/Cys6 DNA-binding domain"/>
    <property type="match status" value="1"/>
</dbReference>
<dbReference type="EMBL" id="KZ825603">
    <property type="protein sequence ID" value="PYI26310.1"/>
    <property type="molecule type" value="Genomic_DNA"/>
</dbReference>
<dbReference type="InterPro" id="IPR001138">
    <property type="entry name" value="Zn2Cys6_DnaBD"/>
</dbReference>
<proteinExistence type="predicted"/>
<reference evidence="6 7" key="1">
    <citation type="submission" date="2018-02" db="EMBL/GenBank/DDBJ databases">
        <title>The genomes of Aspergillus section Nigri reveals drivers in fungal speciation.</title>
        <authorList>
            <consortium name="DOE Joint Genome Institute"/>
            <person name="Vesth T.C."/>
            <person name="Nybo J."/>
            <person name="Theobald S."/>
            <person name="Brandl J."/>
            <person name="Frisvad J.C."/>
            <person name="Nielsen K.F."/>
            <person name="Lyhne E.K."/>
            <person name="Kogle M.E."/>
            <person name="Kuo A."/>
            <person name="Riley R."/>
            <person name="Clum A."/>
            <person name="Nolan M."/>
            <person name="Lipzen A."/>
            <person name="Salamov A."/>
            <person name="Henrissat B."/>
            <person name="Wiebenga A."/>
            <person name="De vries R.P."/>
            <person name="Grigoriev I.V."/>
            <person name="Mortensen U.H."/>
            <person name="Andersen M.R."/>
            <person name="Baker S.E."/>
        </authorList>
    </citation>
    <scope>NUCLEOTIDE SEQUENCE [LARGE SCALE GENOMIC DNA]</scope>
    <source>
        <strain evidence="6 7">CBS 114.80</strain>
    </source>
</reference>
<dbReference type="GO" id="GO:0000981">
    <property type="term" value="F:DNA-binding transcription factor activity, RNA polymerase II-specific"/>
    <property type="evidence" value="ECO:0007669"/>
    <property type="project" value="InterPro"/>
</dbReference>
<sequence length="497" mass="54761">MSGPRVSKSCGNCRAVKRRCDKQRPQCGQCSRLREECPGYRDQWDLVFRDQTNQTIQRSQCQAASTVITHSPLSPPPPQPSLCPSMDQVGVNAFLHHFVTGDHSPSRGYLNYIPATLGANDDQPTLVASLAAVGLVTLANSHRQPELVRQARIKYAEAIRSVNAALASPVESVKDSTLMAVISLGVFEHFSGFDAWVRHVQGAAALTVLRGKGQFARGNPTALLLFTQVRTDIIAACTRTNRPFPPDMRALQDEAAKHVSAPNAIWEIGVLATRCVDLLWQVMESTGTTQLPNLLDAALVLERDFELAMATLAVQEPFYTTTAEEAGWVGGNPDAIYNGRVDFYLTPWAIRAWNNARSIQMIVCEIICYLLKKMLTLNPAAPAAQLRLRRQQLHETLGILSRVGEDILATVPQALGIVAPPSNPSQPYAGDVSPRASVSGAYILIWCLYMVGKSPATAEPARKWIIRHFRKIFQGAGMEMALPLLEEIIRIDHRRRE</sequence>
<gene>
    <name evidence="6" type="ORF">BP00DRAFT_461112</name>
</gene>
<accession>A0A2V5ICS4</accession>
<dbReference type="InterPro" id="IPR053175">
    <property type="entry name" value="DHMBA_Reg_Transcription_Factor"/>
</dbReference>
<keyword evidence="1" id="KW-0805">Transcription regulation</keyword>
<evidence type="ECO:0000256" key="1">
    <source>
        <dbReference type="ARBA" id="ARBA00023015"/>
    </source>
</evidence>
<name>A0A2V5ICS4_9EURO</name>
<dbReference type="Gene3D" id="4.10.240.10">
    <property type="entry name" value="Zn(2)-C6 fungal-type DNA-binding domain"/>
    <property type="match status" value="1"/>
</dbReference>